<reference evidence="2 3" key="1">
    <citation type="submission" date="2023-07" db="EMBL/GenBank/DDBJ databases">
        <title>Sequencing the genomes of 1000 actinobacteria strains.</title>
        <authorList>
            <person name="Klenk H.-P."/>
        </authorList>
    </citation>
    <scope>NUCLEOTIDE SEQUENCE [LARGE SCALE GENOMIC DNA]</scope>
    <source>
        <strain evidence="2 3">DSM 102162</strain>
    </source>
</reference>
<name>A0ABT9NA55_9ACTO</name>
<dbReference type="RefSeq" id="WP_278057691.1">
    <property type="nucleotide sequence ID" value="NZ_CP121247.1"/>
</dbReference>
<dbReference type="Gene3D" id="3.40.50.1000">
    <property type="entry name" value="HAD superfamily/HAD-like"/>
    <property type="match status" value="1"/>
</dbReference>
<proteinExistence type="predicted"/>
<dbReference type="Proteomes" id="UP001235966">
    <property type="component" value="Unassembled WGS sequence"/>
</dbReference>
<dbReference type="InterPro" id="IPR005519">
    <property type="entry name" value="Acid_phosphat_B-like"/>
</dbReference>
<dbReference type="PANTHER" id="PTHR31284:SF10">
    <property type="entry name" value="ACID PHOSPHATASE-LIKE PROTEIN"/>
    <property type="match status" value="1"/>
</dbReference>
<dbReference type="Pfam" id="PF03767">
    <property type="entry name" value="Acid_phosphat_B"/>
    <property type="match status" value="1"/>
</dbReference>
<protein>
    <submittedName>
        <fullName evidence="2">Secreted acid phosphatase</fullName>
    </submittedName>
</protein>
<accession>A0ABT9NA55</accession>
<keyword evidence="1" id="KW-0732">Signal</keyword>
<evidence type="ECO:0000256" key="1">
    <source>
        <dbReference type="ARBA" id="ARBA00022729"/>
    </source>
</evidence>
<keyword evidence="3" id="KW-1185">Reference proteome</keyword>
<dbReference type="InterPro" id="IPR023214">
    <property type="entry name" value="HAD_sf"/>
</dbReference>
<dbReference type="InterPro" id="IPR036412">
    <property type="entry name" value="HAD-like_sf"/>
</dbReference>
<dbReference type="SUPFAM" id="SSF56784">
    <property type="entry name" value="HAD-like"/>
    <property type="match status" value="1"/>
</dbReference>
<evidence type="ECO:0000313" key="2">
    <source>
        <dbReference type="EMBL" id="MDP9800296.1"/>
    </source>
</evidence>
<sequence>MDVVKATIRAYYNAHKNDAGAYVADKEKSPYLTEMAKVTQDASAKVAQACRAAVAEGKKPAITLDADDTTVWTYDMEEAMEFSFTPQFQQAYLEKNDMPATPGMVKLVKVAKDAGCEIIGLTGRSTSQKAWTLRNLRAVGYTEFTDGLYFTKPSSDPAKMPSYIKCAGAKCTTVEFKAGTRAHIEKDLGYTIVGNFGDQYSDLIGGHSDTAYKLPNPTYYLP</sequence>
<dbReference type="PANTHER" id="PTHR31284">
    <property type="entry name" value="ACID PHOSPHATASE-LIKE PROTEIN"/>
    <property type="match status" value="1"/>
</dbReference>
<evidence type="ECO:0000313" key="3">
    <source>
        <dbReference type="Proteomes" id="UP001235966"/>
    </source>
</evidence>
<organism evidence="2 3">
    <name type="scientific">Arcanobacterium wilhelmae</name>
    <dbReference type="NCBI Taxonomy" id="1803177"/>
    <lineage>
        <taxon>Bacteria</taxon>
        <taxon>Bacillati</taxon>
        <taxon>Actinomycetota</taxon>
        <taxon>Actinomycetes</taxon>
        <taxon>Actinomycetales</taxon>
        <taxon>Actinomycetaceae</taxon>
        <taxon>Arcanobacterium</taxon>
    </lineage>
</organism>
<dbReference type="EMBL" id="JAUSQW010000001">
    <property type="protein sequence ID" value="MDP9800296.1"/>
    <property type="molecule type" value="Genomic_DNA"/>
</dbReference>
<gene>
    <name evidence="2" type="ORF">J2S49_000372</name>
</gene>
<comment type="caution">
    <text evidence="2">The sequence shown here is derived from an EMBL/GenBank/DDBJ whole genome shotgun (WGS) entry which is preliminary data.</text>
</comment>